<comment type="caution">
    <text evidence="2">The sequence shown here is derived from an EMBL/GenBank/DDBJ whole genome shotgun (WGS) entry which is preliminary data.</text>
</comment>
<evidence type="ECO:0000313" key="3">
    <source>
        <dbReference type="Proteomes" id="UP000298030"/>
    </source>
</evidence>
<reference evidence="2 3" key="1">
    <citation type="journal article" date="2019" name="Nat. Ecol. Evol.">
        <title>Megaphylogeny resolves global patterns of mushroom evolution.</title>
        <authorList>
            <person name="Varga T."/>
            <person name="Krizsan K."/>
            <person name="Foldi C."/>
            <person name="Dima B."/>
            <person name="Sanchez-Garcia M."/>
            <person name="Sanchez-Ramirez S."/>
            <person name="Szollosi G.J."/>
            <person name="Szarkandi J.G."/>
            <person name="Papp V."/>
            <person name="Albert L."/>
            <person name="Andreopoulos W."/>
            <person name="Angelini C."/>
            <person name="Antonin V."/>
            <person name="Barry K.W."/>
            <person name="Bougher N.L."/>
            <person name="Buchanan P."/>
            <person name="Buyck B."/>
            <person name="Bense V."/>
            <person name="Catcheside P."/>
            <person name="Chovatia M."/>
            <person name="Cooper J."/>
            <person name="Damon W."/>
            <person name="Desjardin D."/>
            <person name="Finy P."/>
            <person name="Geml J."/>
            <person name="Haridas S."/>
            <person name="Hughes K."/>
            <person name="Justo A."/>
            <person name="Karasinski D."/>
            <person name="Kautmanova I."/>
            <person name="Kiss B."/>
            <person name="Kocsube S."/>
            <person name="Kotiranta H."/>
            <person name="LaButti K.M."/>
            <person name="Lechner B.E."/>
            <person name="Liimatainen K."/>
            <person name="Lipzen A."/>
            <person name="Lukacs Z."/>
            <person name="Mihaltcheva S."/>
            <person name="Morgado L.N."/>
            <person name="Niskanen T."/>
            <person name="Noordeloos M.E."/>
            <person name="Ohm R.A."/>
            <person name="Ortiz-Santana B."/>
            <person name="Ovrebo C."/>
            <person name="Racz N."/>
            <person name="Riley R."/>
            <person name="Savchenko A."/>
            <person name="Shiryaev A."/>
            <person name="Soop K."/>
            <person name="Spirin V."/>
            <person name="Szebenyi C."/>
            <person name="Tomsovsky M."/>
            <person name="Tulloss R.E."/>
            <person name="Uehling J."/>
            <person name="Grigoriev I.V."/>
            <person name="Vagvolgyi C."/>
            <person name="Papp T."/>
            <person name="Martin F.M."/>
            <person name="Miettinen O."/>
            <person name="Hibbett D.S."/>
            <person name="Nagy L.G."/>
        </authorList>
    </citation>
    <scope>NUCLEOTIDE SEQUENCE [LARGE SCALE GENOMIC DNA]</scope>
    <source>
        <strain evidence="2 3">FP101781</strain>
    </source>
</reference>
<protein>
    <submittedName>
        <fullName evidence="2">Uncharacterized protein</fullName>
    </submittedName>
</protein>
<feature type="compositionally biased region" description="Basic and acidic residues" evidence="1">
    <location>
        <begin position="130"/>
        <end position="141"/>
    </location>
</feature>
<feature type="compositionally biased region" description="Low complexity" evidence="1">
    <location>
        <begin position="143"/>
        <end position="154"/>
    </location>
</feature>
<evidence type="ECO:0000313" key="2">
    <source>
        <dbReference type="EMBL" id="TEB32548.1"/>
    </source>
</evidence>
<dbReference type="AlphaFoldDB" id="A0A4Y7TF27"/>
<proteinExistence type="predicted"/>
<feature type="compositionally biased region" description="Low complexity" evidence="1">
    <location>
        <begin position="115"/>
        <end position="128"/>
    </location>
</feature>
<sequence length="490" mass="52830">MPLNVPRKRTFAYESDGENTHNASGRFQRQRTNSTTSIAEPVQAISLAKAIATAAPAATTRDVLKPGTSNNVIGSLVTAPRQAVSIGKPEPPQPSGIPRSVALKAKRPSNPVTQPKASKPAAPVVVKAVKLKETPGTRDNGRSVSANAMVSSSSKPDAAERKKTTALKSRSASATSSKNSLESLLSGRGLRREPQLERRISMDQPGVQPKPEESTKEASPETKPVVTDSSGCAHLSPTDCELLISFVNSPHYEVWDIGDEANVACPAYLYIMAKDPSRWAGTPLAQPDITLINIECRTKRGPSRFSDKHAELDHWTCCFDGVELPTASGPIGPANVPPGTISIEMKWDRVYWAPPSAETGSTKVVEDSKADPTPPSKASSSPTRPANSLSSLLFAGPQGPFGKDGSGRATDDPRASVPGRGWCMKFWIPVPARLFLRKETRMFEINARIHIVPGIDRRTVEVGRDYGFVAARSEMTVSHLRSEREMEVFL</sequence>
<dbReference type="EMBL" id="QPFP01000015">
    <property type="protein sequence ID" value="TEB32548.1"/>
    <property type="molecule type" value="Genomic_DNA"/>
</dbReference>
<keyword evidence="3" id="KW-1185">Reference proteome</keyword>
<feature type="compositionally biased region" description="Low complexity" evidence="1">
    <location>
        <begin position="166"/>
        <end position="188"/>
    </location>
</feature>
<feature type="compositionally biased region" description="Basic and acidic residues" evidence="1">
    <location>
        <begin position="190"/>
        <end position="201"/>
    </location>
</feature>
<feature type="region of interest" description="Disordered" evidence="1">
    <location>
        <begin position="105"/>
        <end position="230"/>
    </location>
</feature>
<evidence type="ECO:0000256" key="1">
    <source>
        <dbReference type="SAM" id="MobiDB-lite"/>
    </source>
</evidence>
<accession>A0A4Y7TF27</accession>
<gene>
    <name evidence="2" type="ORF">FA13DRAFT_1731752</name>
</gene>
<feature type="compositionally biased region" description="Low complexity" evidence="1">
    <location>
        <begin position="376"/>
        <end position="386"/>
    </location>
</feature>
<dbReference type="OrthoDB" id="3059771at2759"/>
<dbReference type="Proteomes" id="UP000298030">
    <property type="component" value="Unassembled WGS sequence"/>
</dbReference>
<name>A0A4Y7TF27_COPMI</name>
<feature type="compositionally biased region" description="Basic residues" evidence="1">
    <location>
        <begin position="1"/>
        <end position="10"/>
    </location>
</feature>
<feature type="region of interest" description="Disordered" evidence="1">
    <location>
        <begin position="358"/>
        <end position="392"/>
    </location>
</feature>
<organism evidence="2 3">
    <name type="scientific">Coprinellus micaceus</name>
    <name type="common">Glistening ink-cap mushroom</name>
    <name type="synonym">Coprinus micaceus</name>
    <dbReference type="NCBI Taxonomy" id="71717"/>
    <lineage>
        <taxon>Eukaryota</taxon>
        <taxon>Fungi</taxon>
        <taxon>Dikarya</taxon>
        <taxon>Basidiomycota</taxon>
        <taxon>Agaricomycotina</taxon>
        <taxon>Agaricomycetes</taxon>
        <taxon>Agaricomycetidae</taxon>
        <taxon>Agaricales</taxon>
        <taxon>Agaricineae</taxon>
        <taxon>Psathyrellaceae</taxon>
        <taxon>Coprinellus</taxon>
    </lineage>
</organism>
<feature type="region of interest" description="Disordered" evidence="1">
    <location>
        <begin position="1"/>
        <end position="36"/>
    </location>
</feature>
<feature type="compositionally biased region" description="Basic and acidic residues" evidence="1">
    <location>
        <begin position="210"/>
        <end position="220"/>
    </location>
</feature>
<feature type="compositionally biased region" description="Polar residues" evidence="1">
    <location>
        <begin position="20"/>
        <end position="36"/>
    </location>
</feature>